<dbReference type="SUPFAM" id="SSF56112">
    <property type="entry name" value="Protein kinase-like (PK-like)"/>
    <property type="match status" value="1"/>
</dbReference>
<feature type="domain" description="Protein kinase" evidence="14">
    <location>
        <begin position="125"/>
        <end position="513"/>
    </location>
</feature>
<keyword evidence="11 13" id="KW-1133">Transmembrane helix</keyword>
<evidence type="ECO:0000256" key="6">
    <source>
        <dbReference type="ARBA" id="ARBA00022688"/>
    </source>
</evidence>
<evidence type="ECO:0000256" key="9">
    <source>
        <dbReference type="ARBA" id="ARBA00022777"/>
    </source>
</evidence>
<dbReference type="RefSeq" id="WP_007066903.1">
    <property type="nucleotide sequence ID" value="NZ_DS022272.1"/>
</dbReference>
<comment type="similarity">
    <text evidence="2">Belongs to the protein kinase superfamily. ADCK protein kinase family.</text>
</comment>
<dbReference type="PANTHER" id="PTHR10566">
    <property type="entry name" value="CHAPERONE-ACTIVITY OF BC1 COMPLEX CABC1 -RELATED"/>
    <property type="match status" value="1"/>
</dbReference>
<dbReference type="AlphaFoldDB" id="Q0G5Y5"/>
<dbReference type="STRING" id="217511.GCA_001463845_00527"/>
<dbReference type="PANTHER" id="PTHR10566:SF113">
    <property type="entry name" value="PROTEIN ACTIVITY OF BC1 COMPLEX KINASE 7, CHLOROPLASTIC"/>
    <property type="match status" value="1"/>
</dbReference>
<keyword evidence="8" id="KW-0547">Nucleotide-binding</keyword>
<dbReference type="eggNOG" id="COG0661">
    <property type="taxonomic scope" value="Bacteria"/>
</dbReference>
<dbReference type="InterPro" id="IPR000719">
    <property type="entry name" value="Prot_kinase_dom"/>
</dbReference>
<dbReference type="InterPro" id="IPR050154">
    <property type="entry name" value="UbiB_kinase"/>
</dbReference>
<dbReference type="InterPro" id="IPR011009">
    <property type="entry name" value="Kinase-like_dom_sf"/>
</dbReference>
<evidence type="ECO:0000259" key="14">
    <source>
        <dbReference type="PROSITE" id="PS50011"/>
    </source>
</evidence>
<gene>
    <name evidence="15" type="ORF">FP2506_08806</name>
</gene>
<evidence type="ECO:0000256" key="8">
    <source>
        <dbReference type="ARBA" id="ARBA00022741"/>
    </source>
</evidence>
<dbReference type="GO" id="GO:0005524">
    <property type="term" value="F:ATP binding"/>
    <property type="evidence" value="ECO:0007669"/>
    <property type="project" value="UniProtKB-KW"/>
</dbReference>
<evidence type="ECO:0000256" key="5">
    <source>
        <dbReference type="ARBA" id="ARBA00022679"/>
    </source>
</evidence>
<evidence type="ECO:0000256" key="2">
    <source>
        <dbReference type="ARBA" id="ARBA00009670"/>
    </source>
</evidence>
<proteinExistence type="inferred from homology"/>
<dbReference type="UniPathway" id="UPA00232"/>
<dbReference type="GO" id="GO:0006744">
    <property type="term" value="P:ubiquinone biosynthetic process"/>
    <property type="evidence" value="ECO:0007669"/>
    <property type="project" value="UniProtKB-UniPathway"/>
</dbReference>
<evidence type="ECO:0000256" key="7">
    <source>
        <dbReference type="ARBA" id="ARBA00022692"/>
    </source>
</evidence>
<feature type="transmembrane region" description="Helical" evidence="13">
    <location>
        <begin position="509"/>
        <end position="528"/>
    </location>
</feature>
<keyword evidence="10" id="KW-0067">ATP-binding</keyword>
<evidence type="ECO:0000256" key="4">
    <source>
        <dbReference type="ARBA" id="ARBA00022519"/>
    </source>
</evidence>
<organism evidence="15 16">
    <name type="scientific">Fulvimarina pelagi HTCC2506</name>
    <dbReference type="NCBI Taxonomy" id="314231"/>
    <lineage>
        <taxon>Bacteria</taxon>
        <taxon>Pseudomonadati</taxon>
        <taxon>Pseudomonadota</taxon>
        <taxon>Alphaproteobacteria</taxon>
        <taxon>Hyphomicrobiales</taxon>
        <taxon>Aurantimonadaceae</taxon>
        <taxon>Fulvimarina</taxon>
    </lineage>
</organism>
<dbReference type="InterPro" id="IPR045308">
    <property type="entry name" value="UbiB_bact"/>
</dbReference>
<evidence type="ECO:0000313" key="16">
    <source>
        <dbReference type="Proteomes" id="UP000004310"/>
    </source>
</evidence>
<evidence type="ECO:0000256" key="11">
    <source>
        <dbReference type="ARBA" id="ARBA00022989"/>
    </source>
</evidence>
<dbReference type="EMBL" id="AATP01000001">
    <property type="protein sequence ID" value="EAU42929.1"/>
    <property type="molecule type" value="Genomic_DNA"/>
</dbReference>
<comment type="caution">
    <text evidence="15">The sequence shown here is derived from an EMBL/GenBank/DDBJ whole genome shotgun (WGS) entry which is preliminary data.</text>
</comment>
<dbReference type="PROSITE" id="PS50011">
    <property type="entry name" value="PROTEIN_KINASE_DOM"/>
    <property type="match status" value="1"/>
</dbReference>
<protein>
    <submittedName>
        <fullName evidence="15">Ubiquinone biosynthesis protein AarF</fullName>
    </submittedName>
</protein>
<accession>Q0G5Y5</accession>
<sequence length="529" mass="58273">MANPIRGTFALARAAFVMAREGVIGTFPAEGMPPAALFGYKVARLFERRSAAGRERSDRLSRALNRLGPSYVKLGQFLATRPDIVGADIAGELGELQDKVPPFPTEEARQEIEVTLGRPVDELFVDLGDVVGAASIAQVYKARIIGNDGIERFAAVKVIRPHVRAQFRRELDAFAFIARFLERFFPAARRLRPVAVVETLTQTTRIEMDLRLEAAAASEMAENTAGDPGFRVPSIDWERTGRDVVTMEWIDGIKMSNVSAIIAAGHDAQRLAVNVVQSFLRHAMRDGFFHADMHQGNLFVAPDGGIVAVDLGIVGRLSDESKRFLAEILYGFIKRDYRRVAELHFEAGYVPRTQDVASFAQALRAIGEPIYGQPAETISMGHLLSLLFEVTELFEMKTRPELVLLQKTMVVVEGVARTFDPKFNMWVAAEPVVSDYILHELGPAAKLREARDGVEAILQILRRAPDLAGGLTVLSKELPDLIENGIRLNDDTLKDLATEKRASILSGRLAQWIIAISLATIALSFVFGG</sequence>
<keyword evidence="7 13" id="KW-0812">Transmembrane</keyword>
<name>Q0G5Y5_9HYPH</name>
<dbReference type="NCBIfam" id="TIGR01982">
    <property type="entry name" value="UbiB"/>
    <property type="match status" value="1"/>
</dbReference>
<evidence type="ECO:0000256" key="3">
    <source>
        <dbReference type="ARBA" id="ARBA00022475"/>
    </source>
</evidence>
<evidence type="ECO:0000313" key="15">
    <source>
        <dbReference type="EMBL" id="EAU42929.1"/>
    </source>
</evidence>
<dbReference type="CDD" id="cd13972">
    <property type="entry name" value="UbiB"/>
    <property type="match status" value="1"/>
</dbReference>
<keyword evidence="5" id="KW-0808">Transferase</keyword>
<keyword evidence="6" id="KW-0831">Ubiquinone biosynthesis</keyword>
<keyword evidence="9" id="KW-0418">Kinase</keyword>
<keyword evidence="15" id="KW-0830">Ubiquinone</keyword>
<dbReference type="Proteomes" id="UP000004310">
    <property type="component" value="Unassembled WGS sequence"/>
</dbReference>
<keyword evidence="12 13" id="KW-0472">Membrane</keyword>
<keyword evidence="3" id="KW-1003">Cell membrane</keyword>
<dbReference type="InterPro" id="IPR010232">
    <property type="entry name" value="UbiB"/>
</dbReference>
<keyword evidence="4" id="KW-0997">Cell inner membrane</keyword>
<reference evidence="15 16" key="1">
    <citation type="journal article" date="2010" name="J. Bacteriol.">
        <title>Genome sequence of Fulvimarina pelagi HTCC2506T, a Mn(II)-oxidizing alphaproteobacterium possessing an aerobic anoxygenic photosynthetic gene cluster and Xanthorhodopsin.</title>
        <authorList>
            <person name="Kang I."/>
            <person name="Oh H.M."/>
            <person name="Lim S.I."/>
            <person name="Ferriera S."/>
            <person name="Giovannoni S.J."/>
            <person name="Cho J.C."/>
        </authorList>
    </citation>
    <scope>NUCLEOTIDE SEQUENCE [LARGE SCALE GENOMIC DNA]</scope>
    <source>
        <strain evidence="15 16">HTCC2506</strain>
    </source>
</reference>
<dbReference type="InterPro" id="IPR004147">
    <property type="entry name" value="ABC1_dom"/>
</dbReference>
<comment type="pathway">
    <text evidence="1">Cofactor biosynthesis; ubiquinone biosynthesis [regulation].</text>
</comment>
<keyword evidence="16" id="KW-1185">Reference proteome</keyword>
<dbReference type="HOGENOM" id="CLU_006533_0_0_5"/>
<evidence type="ECO:0000256" key="10">
    <source>
        <dbReference type="ARBA" id="ARBA00022840"/>
    </source>
</evidence>
<dbReference type="Pfam" id="PF03109">
    <property type="entry name" value="ABC1"/>
    <property type="match status" value="1"/>
</dbReference>
<evidence type="ECO:0000256" key="1">
    <source>
        <dbReference type="ARBA" id="ARBA00005020"/>
    </source>
</evidence>
<evidence type="ECO:0000256" key="12">
    <source>
        <dbReference type="ARBA" id="ARBA00023136"/>
    </source>
</evidence>
<dbReference type="GO" id="GO:0004672">
    <property type="term" value="F:protein kinase activity"/>
    <property type="evidence" value="ECO:0007669"/>
    <property type="project" value="InterPro"/>
</dbReference>
<evidence type="ECO:0000256" key="13">
    <source>
        <dbReference type="SAM" id="Phobius"/>
    </source>
</evidence>